<evidence type="ECO:0000313" key="1">
    <source>
        <dbReference type="EMBL" id="JAD35893.1"/>
    </source>
</evidence>
<sequence>MYQHSQIKISKHNIYATKGVIFSHYCFFWLSCTRRFVCLP</sequence>
<name>A0A0A8ZDY4_ARUDO</name>
<proteinExistence type="predicted"/>
<reference evidence="1" key="2">
    <citation type="journal article" date="2015" name="Data Brief">
        <title>Shoot transcriptome of the giant reed, Arundo donax.</title>
        <authorList>
            <person name="Barrero R.A."/>
            <person name="Guerrero F.D."/>
            <person name="Moolhuijzen P."/>
            <person name="Goolsby J.A."/>
            <person name="Tidwell J."/>
            <person name="Bellgard S.E."/>
            <person name="Bellgard M.I."/>
        </authorList>
    </citation>
    <scope>NUCLEOTIDE SEQUENCE</scope>
    <source>
        <tissue evidence="1">Shoot tissue taken approximately 20 cm above the soil surface</tissue>
    </source>
</reference>
<dbReference type="EMBL" id="GBRH01262002">
    <property type="protein sequence ID" value="JAD35893.1"/>
    <property type="molecule type" value="Transcribed_RNA"/>
</dbReference>
<reference evidence="1" key="1">
    <citation type="submission" date="2014-09" db="EMBL/GenBank/DDBJ databases">
        <authorList>
            <person name="Magalhaes I.L.F."/>
            <person name="Oliveira U."/>
            <person name="Santos F.R."/>
            <person name="Vidigal T.H.D.A."/>
            <person name="Brescovit A.D."/>
            <person name="Santos A.J."/>
        </authorList>
    </citation>
    <scope>NUCLEOTIDE SEQUENCE</scope>
    <source>
        <tissue evidence="1">Shoot tissue taken approximately 20 cm above the soil surface</tissue>
    </source>
</reference>
<dbReference type="AlphaFoldDB" id="A0A0A8ZDY4"/>
<organism evidence="1">
    <name type="scientific">Arundo donax</name>
    <name type="common">Giant reed</name>
    <name type="synonym">Donax arundinaceus</name>
    <dbReference type="NCBI Taxonomy" id="35708"/>
    <lineage>
        <taxon>Eukaryota</taxon>
        <taxon>Viridiplantae</taxon>
        <taxon>Streptophyta</taxon>
        <taxon>Embryophyta</taxon>
        <taxon>Tracheophyta</taxon>
        <taxon>Spermatophyta</taxon>
        <taxon>Magnoliopsida</taxon>
        <taxon>Liliopsida</taxon>
        <taxon>Poales</taxon>
        <taxon>Poaceae</taxon>
        <taxon>PACMAD clade</taxon>
        <taxon>Arundinoideae</taxon>
        <taxon>Arundineae</taxon>
        <taxon>Arundo</taxon>
    </lineage>
</organism>
<accession>A0A0A8ZDY4</accession>
<protein>
    <submittedName>
        <fullName evidence="1">Uncharacterized protein</fullName>
    </submittedName>
</protein>